<comment type="caution">
    <text evidence="6">The sequence shown here is derived from an EMBL/GenBank/DDBJ whole genome shotgun (WGS) entry which is preliminary data.</text>
</comment>
<keyword evidence="4 6" id="KW-0067">ATP-binding</keyword>
<dbReference type="PANTHER" id="PTHR43335">
    <property type="entry name" value="ABC TRANSPORTER, ATP-BINDING PROTEIN"/>
    <property type="match status" value="1"/>
</dbReference>
<keyword evidence="2" id="KW-0813">Transport</keyword>
<dbReference type="Gene3D" id="3.40.50.300">
    <property type="entry name" value="P-loop containing nucleotide triphosphate hydrolases"/>
    <property type="match status" value="1"/>
</dbReference>
<dbReference type="InterPro" id="IPR003439">
    <property type="entry name" value="ABC_transporter-like_ATP-bd"/>
</dbReference>
<keyword evidence="3" id="KW-0547">Nucleotide-binding</keyword>
<sequence length="288" mass="32859">MELRINKVTKEFKDLKAVKGVDFNFTPGIWGLLGPNGAGKTTLMRMMVGNLRPNQGEIYFDGDTISSLGGEYLGRIGYLPQHFGYDKSQSVEDFLHYIGSLKGIDKTTRHKRITDLLEQFNLSDAKHKKVDKLSGGMKRRVGICQAMLNNPDILIVDEPTAGLDIEERRRFRQYLTTISKEKIIILSTHIVSDVEFIANYLILMEKGIIIESGESHTLINSIDGMVFETVVKEEEMHRLEHQYRIMNFRNEGNGLVTIRYISESPLKNSTKVKPNLNDFYLSKVKEVQ</sequence>
<organism evidence="6 7">
    <name type="scientific">Clostridium subterminale</name>
    <dbReference type="NCBI Taxonomy" id="1550"/>
    <lineage>
        <taxon>Bacteria</taxon>
        <taxon>Bacillati</taxon>
        <taxon>Bacillota</taxon>
        <taxon>Clostridia</taxon>
        <taxon>Eubacteriales</taxon>
        <taxon>Clostridiaceae</taxon>
        <taxon>Clostridium</taxon>
    </lineage>
</organism>
<dbReference type="InterPro" id="IPR027417">
    <property type="entry name" value="P-loop_NTPase"/>
</dbReference>
<evidence type="ECO:0000259" key="5">
    <source>
        <dbReference type="PROSITE" id="PS50893"/>
    </source>
</evidence>
<comment type="similarity">
    <text evidence="1">Belongs to the ABC transporter superfamily.</text>
</comment>
<dbReference type="InterPro" id="IPR017871">
    <property type="entry name" value="ABC_transporter-like_CS"/>
</dbReference>
<evidence type="ECO:0000256" key="2">
    <source>
        <dbReference type="ARBA" id="ARBA00022448"/>
    </source>
</evidence>
<feature type="domain" description="ABC transporter" evidence="5">
    <location>
        <begin position="3"/>
        <end position="231"/>
    </location>
</feature>
<dbReference type="PROSITE" id="PS00211">
    <property type="entry name" value="ABC_TRANSPORTER_1"/>
    <property type="match status" value="1"/>
</dbReference>
<evidence type="ECO:0000313" key="7">
    <source>
        <dbReference type="Proteomes" id="UP001501047"/>
    </source>
</evidence>
<evidence type="ECO:0000256" key="1">
    <source>
        <dbReference type="ARBA" id="ARBA00005417"/>
    </source>
</evidence>
<keyword evidence="7" id="KW-1185">Reference proteome</keyword>
<proteinExistence type="inferred from homology"/>
<name>A0ABP3W6Z8_CLOSU</name>
<reference evidence="7" key="1">
    <citation type="journal article" date="2019" name="Int. J. Syst. Evol. Microbiol.">
        <title>The Global Catalogue of Microorganisms (GCM) 10K type strain sequencing project: providing services to taxonomists for standard genome sequencing and annotation.</title>
        <authorList>
            <consortium name="The Broad Institute Genomics Platform"/>
            <consortium name="The Broad Institute Genome Sequencing Center for Infectious Disease"/>
            <person name="Wu L."/>
            <person name="Ma J."/>
        </authorList>
    </citation>
    <scope>NUCLEOTIDE SEQUENCE [LARGE SCALE GENOMIC DNA]</scope>
    <source>
        <strain evidence="7">JCM 1417</strain>
    </source>
</reference>
<dbReference type="PROSITE" id="PS50893">
    <property type="entry name" value="ABC_TRANSPORTER_2"/>
    <property type="match status" value="1"/>
</dbReference>
<dbReference type="PANTHER" id="PTHR43335:SF2">
    <property type="entry name" value="ABC TRANSPORTER, ATP-BINDING PROTEIN"/>
    <property type="match status" value="1"/>
</dbReference>
<dbReference type="EMBL" id="BAAACI010000008">
    <property type="protein sequence ID" value="GAA0778050.1"/>
    <property type="molecule type" value="Genomic_DNA"/>
</dbReference>
<dbReference type="SMART" id="SM00382">
    <property type="entry name" value="AAA"/>
    <property type="match status" value="1"/>
</dbReference>
<evidence type="ECO:0000256" key="3">
    <source>
        <dbReference type="ARBA" id="ARBA00022741"/>
    </source>
</evidence>
<gene>
    <name evidence="6" type="ORF">GCM10008908_34270</name>
</gene>
<dbReference type="InterPro" id="IPR003593">
    <property type="entry name" value="AAA+_ATPase"/>
</dbReference>
<dbReference type="Proteomes" id="UP001501047">
    <property type="component" value="Unassembled WGS sequence"/>
</dbReference>
<evidence type="ECO:0000313" key="6">
    <source>
        <dbReference type="EMBL" id="GAA0778050.1"/>
    </source>
</evidence>
<accession>A0ABP3W6Z8</accession>
<protein>
    <submittedName>
        <fullName evidence="6">ABC transporter ATP-binding protein</fullName>
    </submittedName>
</protein>
<dbReference type="RefSeq" id="WP_343827756.1">
    <property type="nucleotide sequence ID" value="NZ_BAAACI010000008.1"/>
</dbReference>
<evidence type="ECO:0000256" key="4">
    <source>
        <dbReference type="ARBA" id="ARBA00022840"/>
    </source>
</evidence>
<dbReference type="SUPFAM" id="SSF52540">
    <property type="entry name" value="P-loop containing nucleoside triphosphate hydrolases"/>
    <property type="match status" value="1"/>
</dbReference>
<dbReference type="Pfam" id="PF00005">
    <property type="entry name" value="ABC_tran"/>
    <property type="match status" value="1"/>
</dbReference>
<dbReference type="GO" id="GO:0005524">
    <property type="term" value="F:ATP binding"/>
    <property type="evidence" value="ECO:0007669"/>
    <property type="project" value="UniProtKB-KW"/>
</dbReference>